<protein>
    <submittedName>
        <fullName evidence="2">Uncharacterized protein</fullName>
    </submittedName>
</protein>
<keyword evidence="3" id="KW-1185">Reference proteome</keyword>
<proteinExistence type="predicted"/>
<name>A0A197K2Y8_9FUNG</name>
<keyword evidence="1" id="KW-0472">Membrane</keyword>
<dbReference type="Proteomes" id="UP000078512">
    <property type="component" value="Unassembled WGS sequence"/>
</dbReference>
<evidence type="ECO:0000313" key="3">
    <source>
        <dbReference type="Proteomes" id="UP000078512"/>
    </source>
</evidence>
<feature type="transmembrane region" description="Helical" evidence="1">
    <location>
        <begin position="12"/>
        <end position="30"/>
    </location>
</feature>
<dbReference type="EMBL" id="KV442031">
    <property type="protein sequence ID" value="OAQ31061.1"/>
    <property type="molecule type" value="Genomic_DNA"/>
</dbReference>
<evidence type="ECO:0000256" key="1">
    <source>
        <dbReference type="SAM" id="Phobius"/>
    </source>
</evidence>
<keyword evidence="1" id="KW-1133">Transmembrane helix</keyword>
<reference evidence="2 3" key="1">
    <citation type="submission" date="2016-05" db="EMBL/GenBank/DDBJ databases">
        <title>Genome sequencing reveals origins of a unique bacterial endosymbiosis in the earliest lineages of terrestrial Fungi.</title>
        <authorList>
            <consortium name="DOE Joint Genome Institute"/>
            <person name="Uehling J."/>
            <person name="Gryganskyi A."/>
            <person name="Hameed K."/>
            <person name="Tschaplinski T."/>
            <person name="Misztal P."/>
            <person name="Wu S."/>
            <person name="Desiro A."/>
            <person name="Vande Pol N."/>
            <person name="Du Z.-Y."/>
            <person name="Zienkiewicz A."/>
            <person name="Zienkiewicz K."/>
            <person name="Morin E."/>
            <person name="Tisserant E."/>
            <person name="Splivallo R."/>
            <person name="Hainaut M."/>
            <person name="Henrissat B."/>
            <person name="Ohm R."/>
            <person name="Kuo A."/>
            <person name="Yan J."/>
            <person name="Lipzen A."/>
            <person name="Nolan M."/>
            <person name="Labutti K."/>
            <person name="Barry K."/>
            <person name="Goldstein A."/>
            <person name="Labbe J."/>
            <person name="Schadt C."/>
            <person name="Tuskan G."/>
            <person name="Grigoriev I."/>
            <person name="Martin F."/>
            <person name="Vilgalys R."/>
            <person name="Bonito G."/>
        </authorList>
    </citation>
    <scope>NUCLEOTIDE SEQUENCE [LARGE SCALE GENOMIC DNA]</scope>
    <source>
        <strain evidence="2 3">AG-77</strain>
    </source>
</reference>
<dbReference type="AlphaFoldDB" id="A0A197K2Y8"/>
<accession>A0A197K2Y8</accession>
<keyword evidence="1" id="KW-0812">Transmembrane</keyword>
<gene>
    <name evidence="2" type="ORF">K457DRAFT_400778</name>
</gene>
<sequence>MAFDTGYILDEGQVVVVVCFLVVIMGTFLWSPFFCSLFPFVIFFFLFSLPPLLPPPPFLPSLLPFLVLLFCPLLFSLCSLSFLIFNCISNPPIATGLLFTTSTT</sequence>
<evidence type="ECO:0000313" key="2">
    <source>
        <dbReference type="EMBL" id="OAQ31061.1"/>
    </source>
</evidence>
<organism evidence="2 3">
    <name type="scientific">Linnemannia elongata AG-77</name>
    <dbReference type="NCBI Taxonomy" id="1314771"/>
    <lineage>
        <taxon>Eukaryota</taxon>
        <taxon>Fungi</taxon>
        <taxon>Fungi incertae sedis</taxon>
        <taxon>Mucoromycota</taxon>
        <taxon>Mortierellomycotina</taxon>
        <taxon>Mortierellomycetes</taxon>
        <taxon>Mortierellales</taxon>
        <taxon>Mortierellaceae</taxon>
        <taxon>Linnemannia</taxon>
    </lineage>
</organism>
<feature type="transmembrane region" description="Helical" evidence="1">
    <location>
        <begin position="65"/>
        <end position="85"/>
    </location>
</feature>